<feature type="region of interest" description="Disordered" evidence="1">
    <location>
        <begin position="63"/>
        <end position="124"/>
    </location>
</feature>
<dbReference type="AlphaFoldDB" id="A0A165DCA5"/>
<reference evidence="2 3" key="1">
    <citation type="journal article" date="2016" name="Mol. Biol. Evol.">
        <title>Comparative Genomics of Early-Diverging Mushroom-Forming Fungi Provides Insights into the Origins of Lignocellulose Decay Capabilities.</title>
        <authorList>
            <person name="Nagy L.G."/>
            <person name="Riley R."/>
            <person name="Tritt A."/>
            <person name="Adam C."/>
            <person name="Daum C."/>
            <person name="Floudas D."/>
            <person name="Sun H."/>
            <person name="Yadav J.S."/>
            <person name="Pangilinan J."/>
            <person name="Larsson K.H."/>
            <person name="Matsuura K."/>
            <person name="Barry K."/>
            <person name="Labutti K."/>
            <person name="Kuo R."/>
            <person name="Ohm R.A."/>
            <person name="Bhattacharya S.S."/>
            <person name="Shirouzu T."/>
            <person name="Yoshinaga Y."/>
            <person name="Martin F.M."/>
            <person name="Grigoriev I.V."/>
            <person name="Hibbett D.S."/>
        </authorList>
    </citation>
    <scope>NUCLEOTIDE SEQUENCE [LARGE SCALE GENOMIC DNA]</scope>
    <source>
        <strain evidence="2 3">HHB12029</strain>
    </source>
</reference>
<gene>
    <name evidence="2" type="ORF">EXIGLDRAFT_776757</name>
</gene>
<dbReference type="Proteomes" id="UP000077266">
    <property type="component" value="Unassembled WGS sequence"/>
</dbReference>
<evidence type="ECO:0000256" key="1">
    <source>
        <dbReference type="SAM" id="MobiDB-lite"/>
    </source>
</evidence>
<feature type="compositionally biased region" description="Polar residues" evidence="1">
    <location>
        <begin position="79"/>
        <end position="90"/>
    </location>
</feature>
<evidence type="ECO:0000313" key="3">
    <source>
        <dbReference type="Proteomes" id="UP000077266"/>
    </source>
</evidence>
<sequence>MLASDTVFRATSQASSQSPYQIAANYQPLPVHESFAAYQYQVATYHYQARPSAPYLENYQYSQPRPLQPLNSPPRVSGSKASSFDTATSTSKKRRLALDDPDGQPAVKKRASSTRSEGGRTLPVPTAVCATCNKSYVLISTHFTRAAKSGKVCAEKRRYRRLVNGRPSEETYVWDRSGGSGSGTGTRSSAKND</sequence>
<name>A0A165DCA5_EXIGL</name>
<keyword evidence="3" id="KW-1185">Reference proteome</keyword>
<protein>
    <submittedName>
        <fullName evidence="2">Uncharacterized protein</fullName>
    </submittedName>
</protein>
<feature type="region of interest" description="Disordered" evidence="1">
    <location>
        <begin position="165"/>
        <end position="193"/>
    </location>
</feature>
<organism evidence="2 3">
    <name type="scientific">Exidia glandulosa HHB12029</name>
    <dbReference type="NCBI Taxonomy" id="1314781"/>
    <lineage>
        <taxon>Eukaryota</taxon>
        <taxon>Fungi</taxon>
        <taxon>Dikarya</taxon>
        <taxon>Basidiomycota</taxon>
        <taxon>Agaricomycotina</taxon>
        <taxon>Agaricomycetes</taxon>
        <taxon>Auriculariales</taxon>
        <taxon>Exidiaceae</taxon>
        <taxon>Exidia</taxon>
    </lineage>
</organism>
<evidence type="ECO:0000313" key="2">
    <source>
        <dbReference type="EMBL" id="KZV84222.1"/>
    </source>
</evidence>
<accession>A0A165DCA5</accession>
<dbReference type="EMBL" id="KV426234">
    <property type="protein sequence ID" value="KZV84222.1"/>
    <property type="molecule type" value="Genomic_DNA"/>
</dbReference>
<proteinExistence type="predicted"/>
<dbReference type="InParanoid" id="A0A165DCA5"/>